<dbReference type="Pfam" id="PF01797">
    <property type="entry name" value="Y1_Tnp"/>
    <property type="match status" value="1"/>
</dbReference>
<proteinExistence type="predicted"/>
<dbReference type="PANTHER" id="PTHR34322:SF2">
    <property type="entry name" value="TRANSPOSASE IS200-LIKE DOMAIN-CONTAINING PROTEIN"/>
    <property type="match status" value="1"/>
</dbReference>
<evidence type="ECO:0000313" key="2">
    <source>
        <dbReference type="EMBL" id="GBO87179.1"/>
    </source>
</evidence>
<dbReference type="InterPro" id="IPR036515">
    <property type="entry name" value="Transposase_17_sf"/>
</dbReference>
<dbReference type="SMART" id="SM01321">
    <property type="entry name" value="Y1_Tnp"/>
    <property type="match status" value="1"/>
</dbReference>
<organism evidence="2 3">
    <name type="scientific">Marinobacter salsuginis</name>
    <dbReference type="NCBI Taxonomy" id="418719"/>
    <lineage>
        <taxon>Bacteria</taxon>
        <taxon>Pseudomonadati</taxon>
        <taxon>Pseudomonadota</taxon>
        <taxon>Gammaproteobacteria</taxon>
        <taxon>Pseudomonadales</taxon>
        <taxon>Marinobacteraceae</taxon>
        <taxon>Marinobacter</taxon>
    </lineage>
</organism>
<gene>
    <name evidence="2" type="ORF">MSSD14B_08470</name>
</gene>
<dbReference type="AlphaFoldDB" id="A0A5M3PWQ3"/>
<feature type="domain" description="Transposase IS200-like" evidence="1">
    <location>
        <begin position="9"/>
        <end position="124"/>
    </location>
</feature>
<dbReference type="SUPFAM" id="SSF143422">
    <property type="entry name" value="Transposase IS200-like"/>
    <property type="match status" value="1"/>
</dbReference>
<reference evidence="2 3" key="1">
    <citation type="journal article" date="2019" name="J. Gen. Appl. Microbiol.">
        <title>Aerobic degradation of cis-dichloroethene by the marine bacterium Marinobacter salsuginis strain 5N-3.</title>
        <authorList>
            <person name="Inoue Y."/>
            <person name="Fukunaga Y."/>
            <person name="Katsumata H."/>
            <person name="Ohji S."/>
            <person name="Hosoyama A."/>
            <person name="Mori K."/>
            <person name="Ando K."/>
        </authorList>
    </citation>
    <scope>NUCLEOTIDE SEQUENCE [LARGE SCALE GENOMIC DNA]</scope>
    <source>
        <strain evidence="2 3">NBRC 109114</strain>
    </source>
</reference>
<dbReference type="EMBL" id="BGZI01000003">
    <property type="protein sequence ID" value="GBO87179.1"/>
    <property type="molecule type" value="Genomic_DNA"/>
</dbReference>
<comment type="caution">
    <text evidence="2">The sequence shown here is derived from an EMBL/GenBank/DDBJ whole genome shotgun (WGS) entry which is preliminary data.</text>
</comment>
<dbReference type="PANTHER" id="PTHR34322">
    <property type="entry name" value="TRANSPOSASE, Y1_TNP DOMAIN-CONTAINING"/>
    <property type="match status" value="1"/>
</dbReference>
<dbReference type="GO" id="GO:0006313">
    <property type="term" value="P:DNA transposition"/>
    <property type="evidence" value="ECO:0007669"/>
    <property type="project" value="InterPro"/>
</dbReference>
<sequence>MPRTIRFCPPGIPQHIIQRGNNRQPTFKGRVDFAFYCRLMEQYSEEHGVALHGWVLMTNHVHLLVTPSTETSLSAFMQSIGRRYVRYFNRRHERTGGLWEGRFRSCLIDSENYLLACQRYIEMNPVSAGMVTNPEDYWWSSYQCHALGKVSDMHSPHPIYQALGKDQPDRQRRYRQLFAKPMPDYLKDEIRKTARSGKSLGSIEFKSQLKARYGISD</sequence>
<dbReference type="Gene3D" id="3.30.70.1290">
    <property type="entry name" value="Transposase IS200-like"/>
    <property type="match status" value="1"/>
</dbReference>
<evidence type="ECO:0000313" key="3">
    <source>
        <dbReference type="Proteomes" id="UP000387223"/>
    </source>
</evidence>
<evidence type="ECO:0000259" key="1">
    <source>
        <dbReference type="SMART" id="SM01321"/>
    </source>
</evidence>
<name>A0A5M3PWQ3_9GAMM</name>
<protein>
    <submittedName>
        <fullName evidence="2">Transposase</fullName>
    </submittedName>
</protein>
<dbReference type="GO" id="GO:0004803">
    <property type="term" value="F:transposase activity"/>
    <property type="evidence" value="ECO:0007669"/>
    <property type="project" value="InterPro"/>
</dbReference>
<accession>A0A5M3PWQ3</accession>
<dbReference type="RefSeq" id="WP_136631043.1">
    <property type="nucleotide sequence ID" value="NZ_BGZI01000003.1"/>
</dbReference>
<dbReference type="GO" id="GO:0003677">
    <property type="term" value="F:DNA binding"/>
    <property type="evidence" value="ECO:0007669"/>
    <property type="project" value="InterPro"/>
</dbReference>
<dbReference type="Proteomes" id="UP000387223">
    <property type="component" value="Unassembled WGS sequence"/>
</dbReference>
<dbReference type="InterPro" id="IPR002686">
    <property type="entry name" value="Transposase_17"/>
</dbReference>